<dbReference type="PANTHER" id="PTHR30224:SF4">
    <property type="entry name" value="ELECTRON TRANSPORT PROTEIN YCCM-RELATED"/>
    <property type="match status" value="1"/>
</dbReference>
<evidence type="ECO:0000259" key="8">
    <source>
        <dbReference type="PROSITE" id="PS51379"/>
    </source>
</evidence>
<reference evidence="9" key="1">
    <citation type="journal article" date="2006" name="Nature">
        <title>Deciphering the evolution and metabolism of an anammox bacterium from a community genome.</title>
        <authorList>
            <person name="Strous M."/>
            <person name="Pelletier E."/>
            <person name="Mangenot S."/>
            <person name="Rattei T."/>
            <person name="Lehner A."/>
            <person name="Taylor M.W."/>
            <person name="Horn M."/>
            <person name="Daims H."/>
            <person name="Bartol-Mavel D."/>
            <person name="Wincker P."/>
            <person name="Barbe V."/>
            <person name="Fonknechten N."/>
            <person name="Vallenet D."/>
            <person name="Segurens B."/>
            <person name="Schenowitz-Truong C."/>
            <person name="Medigue C."/>
            <person name="Collingro A."/>
            <person name="Snel B."/>
            <person name="Dutilh B.E."/>
            <person name="OpDenCamp H.J.M."/>
            <person name="vanDerDrift C."/>
            <person name="Cirpus I."/>
            <person name="vanDePas-Schoonen K.T."/>
            <person name="Harhangi H.R."/>
            <person name="vanNiftrik L."/>
            <person name="Schmid M."/>
            <person name="Keltjens J."/>
            <person name="vanDeVossenberg J."/>
            <person name="Kartal B."/>
            <person name="Meier H."/>
            <person name="Frishman D."/>
            <person name="Huynen M.A."/>
            <person name="Mewes H."/>
            <person name="Weissenbach J."/>
            <person name="Jetten M.S.M."/>
            <person name="Wagner M."/>
            <person name="LePaslier D."/>
        </authorList>
    </citation>
    <scope>NUCLEOTIDE SEQUENCE</scope>
</reference>
<comment type="subcellular location">
    <subcellularLocation>
        <location evidence="1">Cell membrane</location>
    </subcellularLocation>
</comment>
<dbReference type="InterPro" id="IPR017900">
    <property type="entry name" value="4Fe4S_Fe_S_CS"/>
</dbReference>
<dbReference type="PROSITE" id="PS51379">
    <property type="entry name" value="4FE4S_FER_2"/>
    <property type="match status" value="2"/>
</dbReference>
<feature type="domain" description="4Fe-4S ferredoxin-type" evidence="8">
    <location>
        <begin position="336"/>
        <end position="365"/>
    </location>
</feature>
<feature type="transmembrane region" description="Helical" evidence="7">
    <location>
        <begin position="185"/>
        <end position="206"/>
    </location>
</feature>
<keyword evidence="2" id="KW-1003">Cell membrane</keyword>
<dbReference type="Pfam" id="PF14697">
    <property type="entry name" value="Fer4_21"/>
    <property type="match status" value="1"/>
</dbReference>
<dbReference type="OrthoDB" id="9786132at2"/>
<protein>
    <recommendedName>
        <fullName evidence="8">4Fe-4S ferredoxin-type domain-containing protein</fullName>
    </recommendedName>
</protein>
<dbReference type="GO" id="GO:0046872">
    <property type="term" value="F:metal ion binding"/>
    <property type="evidence" value="ECO:0007669"/>
    <property type="project" value="UniProtKB-KW"/>
</dbReference>
<dbReference type="PROSITE" id="PS00198">
    <property type="entry name" value="4FE4S_FER_1"/>
    <property type="match status" value="2"/>
</dbReference>
<accession>Q1PXM0</accession>
<keyword evidence="6 7" id="KW-0472">Membrane</keyword>
<reference evidence="9" key="2">
    <citation type="submission" date="2006-01" db="EMBL/GenBank/DDBJ databases">
        <authorList>
            <person name="Genoscope"/>
        </authorList>
    </citation>
    <scope>NUCLEOTIDE SEQUENCE</scope>
</reference>
<dbReference type="Gene3D" id="3.30.70.20">
    <property type="match status" value="1"/>
</dbReference>
<keyword evidence="7" id="KW-0812">Transmembrane</keyword>
<feature type="transmembrane region" description="Helical" evidence="7">
    <location>
        <begin position="123"/>
        <end position="141"/>
    </location>
</feature>
<keyword evidence="5" id="KW-0411">Iron-sulfur</keyword>
<evidence type="ECO:0000256" key="7">
    <source>
        <dbReference type="SAM" id="Phobius"/>
    </source>
</evidence>
<evidence type="ECO:0000256" key="2">
    <source>
        <dbReference type="ARBA" id="ARBA00022475"/>
    </source>
</evidence>
<evidence type="ECO:0000256" key="6">
    <source>
        <dbReference type="ARBA" id="ARBA00023136"/>
    </source>
</evidence>
<dbReference type="GO" id="GO:0005886">
    <property type="term" value="C:plasma membrane"/>
    <property type="evidence" value="ECO:0007669"/>
    <property type="project" value="UniProtKB-SubCell"/>
</dbReference>
<evidence type="ECO:0000256" key="1">
    <source>
        <dbReference type="ARBA" id="ARBA00004236"/>
    </source>
</evidence>
<organism evidence="9">
    <name type="scientific">Kuenenia stuttgartiensis</name>
    <dbReference type="NCBI Taxonomy" id="174633"/>
    <lineage>
        <taxon>Bacteria</taxon>
        <taxon>Pseudomonadati</taxon>
        <taxon>Planctomycetota</taxon>
        <taxon>Candidatus Brocadiia</taxon>
        <taxon>Candidatus Brocadiales</taxon>
        <taxon>Candidatus Brocadiaceae</taxon>
        <taxon>Candidatus Kuenenia</taxon>
    </lineage>
</organism>
<keyword evidence="7" id="KW-1133">Transmembrane helix</keyword>
<feature type="transmembrane region" description="Helical" evidence="7">
    <location>
        <begin position="58"/>
        <end position="78"/>
    </location>
</feature>
<dbReference type="AlphaFoldDB" id="Q1PXM0"/>
<feature type="domain" description="4Fe-4S ferredoxin-type" evidence="8">
    <location>
        <begin position="366"/>
        <end position="393"/>
    </location>
</feature>
<keyword evidence="3" id="KW-0479">Metal-binding</keyword>
<dbReference type="Pfam" id="PF12801">
    <property type="entry name" value="Fer4_5"/>
    <property type="match status" value="2"/>
</dbReference>
<dbReference type="GO" id="GO:0051536">
    <property type="term" value="F:iron-sulfur cluster binding"/>
    <property type="evidence" value="ECO:0007669"/>
    <property type="project" value="UniProtKB-KW"/>
</dbReference>
<evidence type="ECO:0000256" key="3">
    <source>
        <dbReference type="ARBA" id="ARBA00022723"/>
    </source>
</evidence>
<gene>
    <name evidence="9" type="ORF">kustc1224</name>
</gene>
<dbReference type="EMBL" id="CT573073">
    <property type="protein sequence ID" value="CAJ71969.1"/>
    <property type="molecule type" value="Genomic_DNA"/>
</dbReference>
<feature type="transmembrane region" description="Helical" evidence="7">
    <location>
        <begin position="315"/>
        <end position="333"/>
    </location>
</feature>
<keyword evidence="4" id="KW-0408">Iron</keyword>
<name>Q1PXM0_KUEST</name>
<feature type="transmembrane region" description="Helical" evidence="7">
    <location>
        <begin position="401"/>
        <end position="419"/>
    </location>
</feature>
<proteinExistence type="predicted"/>
<feature type="transmembrane region" description="Helical" evidence="7">
    <location>
        <begin position="287"/>
        <end position="308"/>
    </location>
</feature>
<dbReference type="PANTHER" id="PTHR30224">
    <property type="entry name" value="ELECTRON TRANSPORT PROTEIN"/>
    <property type="match status" value="1"/>
</dbReference>
<evidence type="ECO:0000313" key="9">
    <source>
        <dbReference type="EMBL" id="CAJ71969.1"/>
    </source>
</evidence>
<sequence length="456" mass="52591">MRHFYIKRSQLREACCLEEVKQWYSTTETIKVTKSADICFDTTKRGQRKRKKFTSQKLRWSVQIAFLILVIVIGWQFYTFVAYCEAGGKGFYLPRPPGVESFLPISALMGTKYFFGTGKINDIHPAGFVIFGTLLLMAVFFRRGFCSWMCPVGTISEWEWKLGDLFLNKLPRRVSSLIRNIPTRFTAGLSLVFTPIIILMLLEVITMEFFKSPFFRELIPAFIVAMILPFAVPRKYWSDKVNDCIARAWKYSILAFFLQMVVIKIPVEQLEVLYERAPFMRVADIKMLKFFVNLSGIGLVVVLVFLMLSVVSKNFWCRFFCPYGAILGILAYISPFTITRDKEKCIDCGKCTKACPSYIVVEKKDHVLTHECLACYDCVNVCPVNGALDMKLAGKRKKINYWLYAAMLVGFFIILTNTARVTGHWYTKISDTEFILRSAELDNPKYTHKEGKFETE</sequence>
<evidence type="ECO:0000256" key="4">
    <source>
        <dbReference type="ARBA" id="ARBA00023004"/>
    </source>
</evidence>
<dbReference type="InterPro" id="IPR017896">
    <property type="entry name" value="4Fe4S_Fe-S-bd"/>
</dbReference>
<dbReference type="InterPro" id="IPR052378">
    <property type="entry name" value="NosR_regulator"/>
</dbReference>
<evidence type="ECO:0000256" key="5">
    <source>
        <dbReference type="ARBA" id="ARBA00023014"/>
    </source>
</evidence>
<feature type="transmembrane region" description="Helical" evidence="7">
    <location>
        <begin position="218"/>
        <end position="237"/>
    </location>
</feature>
<dbReference type="SUPFAM" id="SSF54862">
    <property type="entry name" value="4Fe-4S ferredoxins"/>
    <property type="match status" value="1"/>
</dbReference>